<keyword evidence="6" id="KW-1185">Reference proteome</keyword>
<evidence type="ECO:0000256" key="2">
    <source>
        <dbReference type="ARBA" id="ARBA00022645"/>
    </source>
</evidence>
<dbReference type="EMBL" id="BQFW01000012">
    <property type="protein sequence ID" value="GJJ76523.1"/>
    <property type="molecule type" value="Genomic_DNA"/>
</dbReference>
<evidence type="ECO:0000313" key="6">
    <source>
        <dbReference type="Proteomes" id="UP000827284"/>
    </source>
</evidence>
<dbReference type="GO" id="GO:0006508">
    <property type="term" value="P:proteolysis"/>
    <property type="evidence" value="ECO:0007669"/>
    <property type="project" value="UniProtKB-KW"/>
</dbReference>
<dbReference type="Gene3D" id="3.40.50.1820">
    <property type="entry name" value="alpha/beta hydrolase"/>
    <property type="match status" value="1"/>
</dbReference>
<dbReference type="InterPro" id="IPR001563">
    <property type="entry name" value="Peptidase_S10"/>
</dbReference>
<dbReference type="PROSITE" id="PS00560">
    <property type="entry name" value="CARBOXYPEPT_SER_HIS"/>
    <property type="match status" value="1"/>
</dbReference>
<dbReference type="PROSITE" id="PS00131">
    <property type="entry name" value="CARBOXYPEPT_SER_SER"/>
    <property type="match status" value="1"/>
</dbReference>
<dbReference type="AlphaFoldDB" id="A0A9P3LZS5"/>
<organism evidence="5 6">
    <name type="scientific">Entomortierella parvispora</name>
    <dbReference type="NCBI Taxonomy" id="205924"/>
    <lineage>
        <taxon>Eukaryota</taxon>
        <taxon>Fungi</taxon>
        <taxon>Fungi incertae sedis</taxon>
        <taxon>Mucoromycota</taxon>
        <taxon>Mortierellomycotina</taxon>
        <taxon>Mortierellomycetes</taxon>
        <taxon>Mortierellales</taxon>
        <taxon>Mortierellaceae</taxon>
        <taxon>Entomortierella</taxon>
    </lineage>
</organism>
<comment type="caution">
    <text evidence="5">The sequence shown here is derived from an EMBL/GenBank/DDBJ whole genome shotgun (WGS) entry which is preliminary data.</text>
</comment>
<dbReference type="GO" id="GO:0004185">
    <property type="term" value="F:serine-type carboxypeptidase activity"/>
    <property type="evidence" value="ECO:0007669"/>
    <property type="project" value="UniProtKB-UniRule"/>
</dbReference>
<accession>A0A9P3LZS5</accession>
<dbReference type="SUPFAM" id="SSF53474">
    <property type="entry name" value="alpha/beta-Hydrolases"/>
    <property type="match status" value="1"/>
</dbReference>
<keyword evidence="4" id="KW-0732">Signal</keyword>
<dbReference type="InterPro" id="IPR029058">
    <property type="entry name" value="AB_hydrolase_fold"/>
</dbReference>
<reference evidence="5" key="2">
    <citation type="journal article" date="2022" name="Microbiol. Resour. Announc.">
        <title>Whole-Genome Sequence of Entomortierella parvispora E1425, a Mucoromycotan Fungus Associated with Burkholderiaceae-Related Endosymbiotic Bacteria.</title>
        <authorList>
            <person name="Herlambang A."/>
            <person name="Guo Y."/>
            <person name="Takashima Y."/>
            <person name="Narisawa K."/>
            <person name="Ohta H."/>
            <person name="Nishizawa T."/>
        </authorList>
    </citation>
    <scope>NUCLEOTIDE SEQUENCE</scope>
    <source>
        <strain evidence="5">E1425</strain>
    </source>
</reference>
<dbReference type="OrthoDB" id="443318at2759"/>
<dbReference type="InterPro" id="IPR033124">
    <property type="entry name" value="Ser_caboxypep_his_AS"/>
</dbReference>
<sequence>MTFKRIAFTIASAMAFVAMVSAAPLVQKPEKRATTNTAASYVINTSALPGLDSGLTALPQWSGLMPVGGSNTLFFWYVQAANASSDNLIFWHNGGPGCSSMEGLFQENGPYHTEDGGQTWQMNPYSWHNYGHVVYIDQPFGTGFSTDNTPVPNEDVVGTTMLNFYESFFAAFPGMQSKNMYIAGESYAGRYIPYMAKYVQSYNTANPSNQYNLKAIAMGDAYVDTSVNNDFVYYVPYLAQNPWIYGNSESWLTKAQSYASKAVSTSDCVSAESEPAISSACQNLENEFMNSMPAPSNPPLDSSCTDPYGNPIYFDPYKTDVTDCNFAQMDLLYAQSPWEYYLNLAAVQAQIHINPPVSYSDCNNLSGGIYTSDPSTVPKYFIGSLIDAGLKVTLYTGLLDTVVPHTLTEAAINYMTWGGTQGFTSSTFTPSTMTPISNGTAQTGSYHAERGLTYVIVNNAGHMVPRDDPFTASWIIQNLLTQ</sequence>
<proteinExistence type="inferred from homology"/>
<evidence type="ECO:0000256" key="4">
    <source>
        <dbReference type="RuleBase" id="RU361156"/>
    </source>
</evidence>
<dbReference type="InterPro" id="IPR018202">
    <property type="entry name" value="Ser_caboxypep_ser_AS"/>
</dbReference>
<protein>
    <recommendedName>
        <fullName evidence="4">Carboxypeptidase</fullName>
        <ecNumber evidence="4">3.4.16.-</ecNumber>
    </recommendedName>
</protein>
<reference evidence="5" key="1">
    <citation type="submission" date="2021-11" db="EMBL/GenBank/DDBJ databases">
        <authorList>
            <person name="Herlambang A."/>
            <person name="Guo Y."/>
            <person name="Takashima Y."/>
            <person name="Nishizawa T."/>
        </authorList>
    </citation>
    <scope>NUCLEOTIDE SEQUENCE</scope>
    <source>
        <strain evidence="5">E1425</strain>
    </source>
</reference>
<keyword evidence="3" id="KW-0325">Glycoprotein</keyword>
<keyword evidence="4" id="KW-0378">Hydrolase</keyword>
<feature type="signal peptide" evidence="4">
    <location>
        <begin position="1"/>
        <end position="22"/>
    </location>
</feature>
<evidence type="ECO:0000313" key="5">
    <source>
        <dbReference type="EMBL" id="GJJ76523.1"/>
    </source>
</evidence>
<comment type="similarity">
    <text evidence="1 4">Belongs to the peptidase S10 family.</text>
</comment>
<keyword evidence="4" id="KW-0645">Protease</keyword>
<dbReference type="Proteomes" id="UP000827284">
    <property type="component" value="Unassembled WGS sequence"/>
</dbReference>
<gene>
    <name evidence="5" type="ORF">EMPS_08882</name>
</gene>
<dbReference type="PANTHER" id="PTHR11802:SF479">
    <property type="entry name" value="CARBOXYPEPTIDASE"/>
    <property type="match status" value="1"/>
</dbReference>
<dbReference type="PRINTS" id="PR00724">
    <property type="entry name" value="CRBOXYPTASEC"/>
</dbReference>
<evidence type="ECO:0000256" key="1">
    <source>
        <dbReference type="ARBA" id="ARBA00009431"/>
    </source>
</evidence>
<feature type="chain" id="PRO_5040540167" description="Carboxypeptidase" evidence="4">
    <location>
        <begin position="23"/>
        <end position="482"/>
    </location>
</feature>
<name>A0A9P3LZS5_9FUNG</name>
<evidence type="ECO:0000256" key="3">
    <source>
        <dbReference type="ARBA" id="ARBA00023180"/>
    </source>
</evidence>
<keyword evidence="2 4" id="KW-0121">Carboxypeptidase</keyword>
<dbReference type="Pfam" id="PF00450">
    <property type="entry name" value="Peptidase_S10"/>
    <property type="match status" value="1"/>
</dbReference>
<dbReference type="EC" id="3.4.16.-" evidence="4"/>
<dbReference type="PANTHER" id="PTHR11802">
    <property type="entry name" value="SERINE PROTEASE FAMILY S10 SERINE CARBOXYPEPTIDASE"/>
    <property type="match status" value="1"/>
</dbReference>